<dbReference type="GO" id="GO:0046677">
    <property type="term" value="P:response to antibiotic"/>
    <property type="evidence" value="ECO:0007669"/>
    <property type="project" value="UniProtKB-UniRule"/>
</dbReference>
<name>A0A445MW73_9BACT</name>
<keyword evidence="14" id="KW-0573">Peptidoglycan synthesis</keyword>
<feature type="transmembrane region" description="Helical" evidence="14">
    <location>
        <begin position="149"/>
        <end position="168"/>
    </location>
</feature>
<evidence type="ECO:0000313" key="15">
    <source>
        <dbReference type="EMBL" id="SPD73718.1"/>
    </source>
</evidence>
<evidence type="ECO:0000256" key="3">
    <source>
        <dbReference type="ARBA" id="ARBA00012374"/>
    </source>
</evidence>
<dbReference type="EMBL" id="OJIN01000104">
    <property type="protein sequence ID" value="SPD73718.1"/>
    <property type="molecule type" value="Genomic_DNA"/>
</dbReference>
<evidence type="ECO:0000256" key="1">
    <source>
        <dbReference type="ARBA" id="ARBA00004651"/>
    </source>
</evidence>
<evidence type="ECO:0000256" key="14">
    <source>
        <dbReference type="HAMAP-Rule" id="MF_01006"/>
    </source>
</evidence>
<keyword evidence="10 14" id="KW-0046">Antibiotic resistance</keyword>
<protein>
    <recommendedName>
        <fullName evidence="4 14">Undecaprenyl-diphosphatase</fullName>
        <ecNumber evidence="3 14">3.6.1.27</ecNumber>
    </recommendedName>
    <alternativeName>
        <fullName evidence="12 14">Bacitracin resistance protein</fullName>
    </alternativeName>
    <alternativeName>
        <fullName evidence="11 14">Undecaprenyl pyrophosphate phosphatase</fullName>
    </alternativeName>
</protein>
<organism evidence="15">
    <name type="scientific">uncultured Desulfobacterium sp</name>
    <dbReference type="NCBI Taxonomy" id="201089"/>
    <lineage>
        <taxon>Bacteria</taxon>
        <taxon>Pseudomonadati</taxon>
        <taxon>Thermodesulfobacteriota</taxon>
        <taxon>Desulfobacteria</taxon>
        <taxon>Desulfobacterales</taxon>
        <taxon>Desulfobacteriaceae</taxon>
        <taxon>Desulfobacterium</taxon>
        <taxon>environmental samples</taxon>
    </lineage>
</organism>
<comment type="subcellular location">
    <subcellularLocation>
        <location evidence="1 14">Cell membrane</location>
        <topology evidence="1 14">Multi-pass membrane protein</topology>
    </subcellularLocation>
</comment>
<dbReference type="GO" id="GO:0005886">
    <property type="term" value="C:plasma membrane"/>
    <property type="evidence" value="ECO:0007669"/>
    <property type="project" value="UniProtKB-SubCell"/>
</dbReference>
<dbReference type="GO" id="GO:0071555">
    <property type="term" value="P:cell wall organization"/>
    <property type="evidence" value="ECO:0007669"/>
    <property type="project" value="UniProtKB-KW"/>
</dbReference>
<dbReference type="AlphaFoldDB" id="A0A445MW73"/>
<evidence type="ECO:0000256" key="2">
    <source>
        <dbReference type="ARBA" id="ARBA00010621"/>
    </source>
</evidence>
<evidence type="ECO:0000256" key="11">
    <source>
        <dbReference type="ARBA" id="ARBA00032707"/>
    </source>
</evidence>
<dbReference type="Pfam" id="PF02673">
    <property type="entry name" value="BacA"/>
    <property type="match status" value="1"/>
</dbReference>
<dbReference type="NCBIfam" id="NF001390">
    <property type="entry name" value="PRK00281.1-4"/>
    <property type="match status" value="1"/>
</dbReference>
<evidence type="ECO:0000256" key="8">
    <source>
        <dbReference type="ARBA" id="ARBA00022989"/>
    </source>
</evidence>
<feature type="transmembrane region" description="Helical" evidence="14">
    <location>
        <begin position="113"/>
        <end position="129"/>
    </location>
</feature>
<keyword evidence="8 14" id="KW-1133">Transmembrane helix</keyword>
<feature type="transmembrane region" description="Helical" evidence="14">
    <location>
        <begin position="247"/>
        <end position="266"/>
    </location>
</feature>
<dbReference type="InterPro" id="IPR003824">
    <property type="entry name" value="UppP"/>
</dbReference>
<comment type="catalytic activity">
    <reaction evidence="13 14">
        <text>di-trans,octa-cis-undecaprenyl diphosphate + H2O = di-trans,octa-cis-undecaprenyl phosphate + phosphate + H(+)</text>
        <dbReference type="Rhea" id="RHEA:28094"/>
        <dbReference type="ChEBI" id="CHEBI:15377"/>
        <dbReference type="ChEBI" id="CHEBI:15378"/>
        <dbReference type="ChEBI" id="CHEBI:43474"/>
        <dbReference type="ChEBI" id="CHEBI:58405"/>
        <dbReference type="ChEBI" id="CHEBI:60392"/>
        <dbReference type="EC" id="3.6.1.27"/>
    </reaction>
</comment>
<dbReference type="NCBIfam" id="NF001389">
    <property type="entry name" value="PRK00281.1-2"/>
    <property type="match status" value="1"/>
</dbReference>
<dbReference type="NCBIfam" id="TIGR00753">
    <property type="entry name" value="undec_PP_bacA"/>
    <property type="match status" value="1"/>
</dbReference>
<evidence type="ECO:0000256" key="5">
    <source>
        <dbReference type="ARBA" id="ARBA00022475"/>
    </source>
</evidence>
<feature type="transmembrane region" description="Helical" evidence="14">
    <location>
        <begin position="218"/>
        <end position="241"/>
    </location>
</feature>
<dbReference type="GO" id="GO:0008360">
    <property type="term" value="P:regulation of cell shape"/>
    <property type="evidence" value="ECO:0007669"/>
    <property type="project" value="UniProtKB-KW"/>
</dbReference>
<evidence type="ECO:0000256" key="13">
    <source>
        <dbReference type="ARBA" id="ARBA00047594"/>
    </source>
</evidence>
<evidence type="ECO:0000256" key="7">
    <source>
        <dbReference type="ARBA" id="ARBA00022801"/>
    </source>
</evidence>
<feature type="transmembrane region" description="Helical" evidence="14">
    <location>
        <begin position="83"/>
        <end position="101"/>
    </location>
</feature>
<keyword evidence="5 14" id="KW-1003">Cell membrane</keyword>
<keyword evidence="9 14" id="KW-0472">Membrane</keyword>
<reference evidence="15" key="1">
    <citation type="submission" date="2018-01" db="EMBL/GenBank/DDBJ databases">
        <authorList>
            <person name="Regsiter A."/>
            <person name="William W."/>
        </authorList>
    </citation>
    <scope>NUCLEOTIDE SEQUENCE</scope>
    <source>
        <strain evidence="15">TRIP AH-1</strain>
    </source>
</reference>
<dbReference type="PANTHER" id="PTHR30622">
    <property type="entry name" value="UNDECAPRENYL-DIPHOSPHATASE"/>
    <property type="match status" value="1"/>
</dbReference>
<evidence type="ECO:0000256" key="6">
    <source>
        <dbReference type="ARBA" id="ARBA00022692"/>
    </source>
</evidence>
<keyword evidence="7 14" id="KW-0378">Hydrolase</keyword>
<feature type="transmembrane region" description="Helical" evidence="14">
    <location>
        <begin position="188"/>
        <end position="206"/>
    </location>
</feature>
<accession>A0A445MW73</accession>
<keyword evidence="14" id="KW-0133">Cell shape</keyword>
<dbReference type="GO" id="GO:0050380">
    <property type="term" value="F:undecaprenyl-diphosphatase activity"/>
    <property type="evidence" value="ECO:0007669"/>
    <property type="project" value="UniProtKB-UniRule"/>
</dbReference>
<evidence type="ECO:0000256" key="9">
    <source>
        <dbReference type="ARBA" id="ARBA00023136"/>
    </source>
</evidence>
<dbReference type="EC" id="3.6.1.27" evidence="3 14"/>
<proteinExistence type="inferred from homology"/>
<evidence type="ECO:0000256" key="10">
    <source>
        <dbReference type="ARBA" id="ARBA00023251"/>
    </source>
</evidence>
<sequence>MDALSLVKAAVMGLIEGATEFIPVSSTGHLILAKDWLNFNGANTNAFVIFIQLGAILAVIWLYREKCLRVALNWTKDPEARRLIINLIVGTIPAAVIGLPTDTWIEAHLFKPFPVALALVAGGLAILLIERSSNNVNVTDVDHIPVKKALGIGLIQVLAILFPGVSRSGATIMGGLVLGLSRTAATEFSFFLAIPAMFGASLIKLIEARHCLTLADMPVFTIGFVVSFVSAAMVIRGLIAFVSHRSFIPFAWYRIALGSVLVATYYKL</sequence>
<evidence type="ECO:0000256" key="12">
    <source>
        <dbReference type="ARBA" id="ARBA00032932"/>
    </source>
</evidence>
<feature type="transmembrane region" description="Helical" evidence="14">
    <location>
        <begin position="46"/>
        <end position="63"/>
    </location>
</feature>
<keyword evidence="14" id="KW-0961">Cell wall biogenesis/degradation</keyword>
<dbReference type="HAMAP" id="MF_01006">
    <property type="entry name" value="Undec_diphosphatase"/>
    <property type="match status" value="1"/>
</dbReference>
<evidence type="ECO:0000256" key="4">
    <source>
        <dbReference type="ARBA" id="ARBA00021581"/>
    </source>
</evidence>
<comment type="function">
    <text evidence="14">Catalyzes the dephosphorylation of undecaprenyl diphosphate (UPP). Confers resistance to bacitracin.</text>
</comment>
<keyword evidence="6 14" id="KW-0812">Transmembrane</keyword>
<gene>
    <name evidence="14 15" type="primary">uppP</name>
    <name evidence="15" type="ORF">PITCH_A1920057</name>
</gene>
<comment type="miscellaneous">
    <text evidence="14">Bacitracin is thought to be involved in the inhibition of peptidoglycan synthesis by sequestering undecaprenyl diphosphate, thereby reducing the pool of lipid carrier available.</text>
</comment>
<dbReference type="GO" id="GO:0009252">
    <property type="term" value="P:peptidoglycan biosynthetic process"/>
    <property type="evidence" value="ECO:0007669"/>
    <property type="project" value="UniProtKB-KW"/>
</dbReference>
<comment type="similarity">
    <text evidence="2 14">Belongs to the UppP family.</text>
</comment>
<dbReference type="PANTHER" id="PTHR30622:SF3">
    <property type="entry name" value="UNDECAPRENYL-DIPHOSPHATASE"/>
    <property type="match status" value="1"/>
</dbReference>